<reference evidence="1 2" key="1">
    <citation type="submission" date="2024-04" db="EMBL/GenBank/DDBJ databases">
        <title>WGS of bacteria from Torrens River.</title>
        <authorList>
            <person name="Wyrsch E.R."/>
            <person name="Drigo B."/>
        </authorList>
    </citation>
    <scope>NUCLEOTIDE SEQUENCE [LARGE SCALE GENOMIC DNA]</scope>
    <source>
        <strain evidence="1 2">TWI391</strain>
    </source>
</reference>
<evidence type="ECO:0000313" key="2">
    <source>
        <dbReference type="Proteomes" id="UP001409291"/>
    </source>
</evidence>
<dbReference type="Proteomes" id="UP001409291">
    <property type="component" value="Unassembled WGS sequence"/>
</dbReference>
<protein>
    <recommendedName>
        <fullName evidence="3">DUF4304 domain-containing protein</fullName>
    </recommendedName>
</protein>
<sequence length="187" mass="22170">MEVKFKIETLGYIVAEFLSDTKRLKIGHSSNYGDKFQELLNKFFFIYEIVKENDSIYFPYSTDVLWQDDFVNYKWNISMHSLDSCINIKINELSPSNSEYKEELLNTNIKTEELFDYIYLSLEEALTDFGLVGYKKKWEIGNFPIYEYIILKAARKEVDLLNVSCKEEAEWRQKVDLSDELGILNMR</sequence>
<organism evidence="1 2">
    <name type="scientific">Sphingobacterium kitahiroshimense</name>
    <dbReference type="NCBI Taxonomy" id="470446"/>
    <lineage>
        <taxon>Bacteria</taxon>
        <taxon>Pseudomonadati</taxon>
        <taxon>Bacteroidota</taxon>
        <taxon>Sphingobacteriia</taxon>
        <taxon>Sphingobacteriales</taxon>
        <taxon>Sphingobacteriaceae</taxon>
        <taxon>Sphingobacterium</taxon>
    </lineage>
</organism>
<evidence type="ECO:0008006" key="3">
    <source>
        <dbReference type="Google" id="ProtNLM"/>
    </source>
</evidence>
<keyword evidence="2" id="KW-1185">Reference proteome</keyword>
<proteinExistence type="predicted"/>
<name>A0ABV0BTP9_9SPHI</name>
<accession>A0ABV0BTP9</accession>
<dbReference type="EMBL" id="JBDJNQ010000004">
    <property type="protein sequence ID" value="MEN5377907.1"/>
    <property type="molecule type" value="Genomic_DNA"/>
</dbReference>
<gene>
    <name evidence="1" type="ORF">ABE541_11580</name>
</gene>
<evidence type="ECO:0000313" key="1">
    <source>
        <dbReference type="EMBL" id="MEN5377907.1"/>
    </source>
</evidence>
<comment type="caution">
    <text evidence="1">The sequence shown here is derived from an EMBL/GenBank/DDBJ whole genome shotgun (WGS) entry which is preliminary data.</text>
</comment>
<dbReference type="RefSeq" id="WP_346581322.1">
    <property type="nucleotide sequence ID" value="NZ_JBDJNQ010000004.1"/>
</dbReference>